<dbReference type="PROSITE" id="PS50053">
    <property type="entry name" value="UBIQUITIN_2"/>
    <property type="match status" value="2"/>
</dbReference>
<dbReference type="Proteomes" id="UP001281761">
    <property type="component" value="Unassembled WGS sequence"/>
</dbReference>
<dbReference type="CDD" id="cd17039">
    <property type="entry name" value="Ubl_ubiquitin_like"/>
    <property type="match status" value="2"/>
</dbReference>
<sequence length="301" mass="33206">MIILLDLIGNVLNHLGELGVSISNKRLLSSSLHSLERSPSCDHRLKRRAHTVLIALDGISDTPLVVVEKTELDSLEEEVCNLREETKKLRELEGKSDRQMNELKRMIESLQPTLSLQSGKTIDKDTPSLPNPKTEPFQLRIVCASNGHIFDININPGNTVLQLKQTLVPSICVPVQRMSLMNESEELADSLTVSAIDFGGNDSLILIINDSDEPPDLIPLTIRDQMNRSSTVRISPTKTVRDLKDIISLREHVRSSSVILFYYGRTLNSNSATLAECGIVADSEVVFVAHIIGGGEPAIEV</sequence>
<dbReference type="Gene3D" id="3.10.20.90">
    <property type="entry name" value="Phosphatidylinositol 3-kinase Catalytic Subunit, Chain A, domain 1"/>
    <property type="match status" value="2"/>
</dbReference>
<dbReference type="SMART" id="SM00213">
    <property type="entry name" value="UBQ"/>
    <property type="match status" value="2"/>
</dbReference>
<organism evidence="3 4">
    <name type="scientific">Blattamonas nauphoetae</name>
    <dbReference type="NCBI Taxonomy" id="2049346"/>
    <lineage>
        <taxon>Eukaryota</taxon>
        <taxon>Metamonada</taxon>
        <taxon>Preaxostyla</taxon>
        <taxon>Oxymonadida</taxon>
        <taxon>Blattamonas</taxon>
    </lineage>
</organism>
<evidence type="ECO:0000256" key="1">
    <source>
        <dbReference type="SAM" id="Coils"/>
    </source>
</evidence>
<reference evidence="3 4" key="1">
    <citation type="journal article" date="2022" name="bioRxiv">
        <title>Genomics of Preaxostyla Flagellates Illuminates Evolutionary Transitions and the Path Towards Mitochondrial Loss.</title>
        <authorList>
            <person name="Novak L.V.F."/>
            <person name="Treitli S.C."/>
            <person name="Pyrih J."/>
            <person name="Halakuc P."/>
            <person name="Pipaliya S.V."/>
            <person name="Vacek V."/>
            <person name="Brzon O."/>
            <person name="Soukal P."/>
            <person name="Eme L."/>
            <person name="Dacks J.B."/>
            <person name="Karnkowska A."/>
            <person name="Elias M."/>
            <person name="Hampl V."/>
        </authorList>
    </citation>
    <scope>NUCLEOTIDE SEQUENCE [LARGE SCALE GENOMIC DNA]</scope>
    <source>
        <strain evidence="3">NAU3</strain>
        <tissue evidence="3">Gut</tissue>
    </source>
</reference>
<name>A0ABQ9WQ39_9EUKA</name>
<dbReference type="InterPro" id="IPR000626">
    <property type="entry name" value="Ubiquitin-like_dom"/>
</dbReference>
<dbReference type="Pfam" id="PF00240">
    <property type="entry name" value="ubiquitin"/>
    <property type="match status" value="2"/>
</dbReference>
<dbReference type="InterPro" id="IPR029071">
    <property type="entry name" value="Ubiquitin-like_domsf"/>
</dbReference>
<keyword evidence="1" id="KW-0175">Coiled coil</keyword>
<protein>
    <recommendedName>
        <fullName evidence="2">Ubiquitin-like domain-containing protein</fullName>
    </recommendedName>
</protein>
<keyword evidence="4" id="KW-1185">Reference proteome</keyword>
<evidence type="ECO:0000259" key="2">
    <source>
        <dbReference type="PROSITE" id="PS50053"/>
    </source>
</evidence>
<proteinExistence type="predicted"/>
<dbReference type="EMBL" id="JARBJD010000484">
    <property type="protein sequence ID" value="KAK2941602.1"/>
    <property type="molecule type" value="Genomic_DNA"/>
</dbReference>
<evidence type="ECO:0000313" key="3">
    <source>
        <dbReference type="EMBL" id="KAK2941602.1"/>
    </source>
</evidence>
<gene>
    <name evidence="3" type="ORF">BLNAU_23479</name>
</gene>
<dbReference type="SUPFAM" id="SSF54236">
    <property type="entry name" value="Ubiquitin-like"/>
    <property type="match status" value="2"/>
</dbReference>
<evidence type="ECO:0000313" key="4">
    <source>
        <dbReference type="Proteomes" id="UP001281761"/>
    </source>
</evidence>
<feature type="coiled-coil region" evidence="1">
    <location>
        <begin position="72"/>
        <end position="109"/>
    </location>
</feature>
<feature type="domain" description="Ubiquitin-like" evidence="2">
    <location>
        <begin position="137"/>
        <end position="213"/>
    </location>
</feature>
<feature type="domain" description="Ubiquitin-like" evidence="2">
    <location>
        <begin position="218"/>
        <end position="294"/>
    </location>
</feature>
<comment type="caution">
    <text evidence="3">The sequence shown here is derived from an EMBL/GenBank/DDBJ whole genome shotgun (WGS) entry which is preliminary data.</text>
</comment>
<accession>A0ABQ9WQ39</accession>